<dbReference type="GO" id="GO:0006891">
    <property type="term" value="P:intra-Golgi vesicle-mediated transport"/>
    <property type="evidence" value="ECO:0007669"/>
    <property type="project" value="TreeGrafter"/>
</dbReference>
<dbReference type="EMBL" id="CAMPGE010016337">
    <property type="protein sequence ID" value="CAI2374906.1"/>
    <property type="molecule type" value="Genomic_DNA"/>
</dbReference>
<dbReference type="PROSITE" id="PS50082">
    <property type="entry name" value="WD_REPEATS_2"/>
    <property type="match status" value="2"/>
</dbReference>
<dbReference type="PROSITE" id="PS50294">
    <property type="entry name" value="WD_REPEATS_REGION"/>
    <property type="match status" value="2"/>
</dbReference>
<dbReference type="Pfam" id="PF00400">
    <property type="entry name" value="WD40"/>
    <property type="match status" value="5"/>
</dbReference>
<gene>
    <name evidence="4" type="ORF">ECRASSUSDP1_LOCUS16264</name>
</gene>
<dbReference type="PANTHER" id="PTHR19876">
    <property type="entry name" value="COATOMER"/>
    <property type="match status" value="1"/>
</dbReference>
<dbReference type="PANTHER" id="PTHR19876:SF2">
    <property type="entry name" value="COATOMER SUBUNIT BETA"/>
    <property type="match status" value="1"/>
</dbReference>
<reference evidence="4" key="1">
    <citation type="submission" date="2023-07" db="EMBL/GenBank/DDBJ databases">
        <authorList>
            <consortium name="AG Swart"/>
            <person name="Singh M."/>
            <person name="Singh A."/>
            <person name="Seah K."/>
            <person name="Emmerich C."/>
        </authorList>
    </citation>
    <scope>NUCLEOTIDE SEQUENCE</scope>
    <source>
        <strain evidence="4">DP1</strain>
    </source>
</reference>
<dbReference type="GO" id="GO:0006890">
    <property type="term" value="P:retrograde vesicle-mediated transport, Golgi to endoplasmic reticulum"/>
    <property type="evidence" value="ECO:0007669"/>
    <property type="project" value="TreeGrafter"/>
</dbReference>
<evidence type="ECO:0000313" key="5">
    <source>
        <dbReference type="Proteomes" id="UP001295684"/>
    </source>
</evidence>
<feature type="repeat" description="WD" evidence="3">
    <location>
        <begin position="272"/>
        <end position="307"/>
    </location>
</feature>
<keyword evidence="2" id="KW-0677">Repeat</keyword>
<evidence type="ECO:0000256" key="1">
    <source>
        <dbReference type="ARBA" id="ARBA00022574"/>
    </source>
</evidence>
<dbReference type="InterPro" id="IPR015943">
    <property type="entry name" value="WD40/YVTN_repeat-like_dom_sf"/>
</dbReference>
<dbReference type="SUPFAM" id="SSF50978">
    <property type="entry name" value="WD40 repeat-like"/>
    <property type="match status" value="1"/>
</dbReference>
<proteinExistence type="predicted"/>
<dbReference type="InterPro" id="IPR050844">
    <property type="entry name" value="Coatomer_complex_subunit"/>
</dbReference>
<evidence type="ECO:0000256" key="2">
    <source>
        <dbReference type="ARBA" id="ARBA00022737"/>
    </source>
</evidence>
<dbReference type="CDD" id="cd00200">
    <property type="entry name" value="WD40"/>
    <property type="match status" value="1"/>
</dbReference>
<name>A0AAD1XL93_EUPCR</name>
<dbReference type="GO" id="GO:0030126">
    <property type="term" value="C:COPI vesicle coat"/>
    <property type="evidence" value="ECO:0007669"/>
    <property type="project" value="TreeGrafter"/>
</dbReference>
<sequence>MTEKTSQQHECGVPIFCLDFCQNPVRPYLATGFSDETVKIWKLNGLETDFKKPLATIEGLSLGASCLKFNSDGTRLVITSLDSKIRVYDIHEEEGAKEVSSHDMDAISLFKFDYHPSREEILHGTLSLSCLGLDSEAPAELQEFRNDCQFINVQKYSKNGELCACGDIDGGMHFYKFTTEGASHGGSFPHHGKAIRDIAFSNDNKHMISVSDDLHINLTELESYKIILAMTGHTREVLCCDFHPDNNHFATGSCDQVIKIWSIEKQRCVTSVMLHESNVTSLRFTPDGSYLVSGDDEGNLVVYKVQI</sequence>
<accession>A0AAD1XL93</accession>
<dbReference type="AlphaFoldDB" id="A0AAD1XL93"/>
<dbReference type="SMART" id="SM00320">
    <property type="entry name" value="WD40"/>
    <property type="match status" value="6"/>
</dbReference>
<keyword evidence="5" id="KW-1185">Reference proteome</keyword>
<keyword evidence="1 3" id="KW-0853">WD repeat</keyword>
<evidence type="ECO:0000256" key="3">
    <source>
        <dbReference type="PROSITE-ProRule" id="PRU00221"/>
    </source>
</evidence>
<protein>
    <submittedName>
        <fullName evidence="4">Uncharacterized protein</fullName>
    </submittedName>
</protein>
<comment type="caution">
    <text evidence="4">The sequence shown here is derived from an EMBL/GenBank/DDBJ whole genome shotgun (WGS) entry which is preliminary data.</text>
</comment>
<dbReference type="InterPro" id="IPR036322">
    <property type="entry name" value="WD40_repeat_dom_sf"/>
</dbReference>
<organism evidence="4 5">
    <name type="scientific">Euplotes crassus</name>
    <dbReference type="NCBI Taxonomy" id="5936"/>
    <lineage>
        <taxon>Eukaryota</taxon>
        <taxon>Sar</taxon>
        <taxon>Alveolata</taxon>
        <taxon>Ciliophora</taxon>
        <taxon>Intramacronucleata</taxon>
        <taxon>Spirotrichea</taxon>
        <taxon>Hypotrichia</taxon>
        <taxon>Euplotida</taxon>
        <taxon>Euplotidae</taxon>
        <taxon>Moneuplotes</taxon>
    </lineage>
</organism>
<dbReference type="Proteomes" id="UP001295684">
    <property type="component" value="Unassembled WGS sequence"/>
</dbReference>
<dbReference type="GO" id="GO:0006888">
    <property type="term" value="P:endoplasmic reticulum to Golgi vesicle-mediated transport"/>
    <property type="evidence" value="ECO:0007669"/>
    <property type="project" value="TreeGrafter"/>
</dbReference>
<evidence type="ECO:0000313" key="4">
    <source>
        <dbReference type="EMBL" id="CAI2374906.1"/>
    </source>
</evidence>
<feature type="repeat" description="WD" evidence="3">
    <location>
        <begin position="230"/>
        <end position="271"/>
    </location>
</feature>
<dbReference type="GO" id="GO:0006886">
    <property type="term" value="P:intracellular protein transport"/>
    <property type="evidence" value="ECO:0007669"/>
    <property type="project" value="TreeGrafter"/>
</dbReference>
<dbReference type="Gene3D" id="2.130.10.10">
    <property type="entry name" value="YVTN repeat-like/Quinoprotein amine dehydrogenase"/>
    <property type="match status" value="2"/>
</dbReference>
<dbReference type="InterPro" id="IPR001680">
    <property type="entry name" value="WD40_rpt"/>
</dbReference>